<dbReference type="InterPro" id="IPR016167">
    <property type="entry name" value="FAD-bd_PCMH_sub1"/>
</dbReference>
<evidence type="ECO:0000256" key="3">
    <source>
        <dbReference type="ARBA" id="ARBA00023002"/>
    </source>
</evidence>
<dbReference type="InterPro" id="IPR016166">
    <property type="entry name" value="FAD-bd_PCMH"/>
</dbReference>
<proteinExistence type="predicted"/>
<dbReference type="PROSITE" id="PS51387">
    <property type="entry name" value="FAD_PCMH"/>
    <property type="match status" value="1"/>
</dbReference>
<dbReference type="Gene3D" id="3.30.390.50">
    <property type="entry name" value="CO dehydrogenase flavoprotein, C-terminal domain"/>
    <property type="match status" value="1"/>
</dbReference>
<dbReference type="InterPro" id="IPR016169">
    <property type="entry name" value="FAD-bd_PCMH_sub2"/>
</dbReference>
<dbReference type="GO" id="GO:0071949">
    <property type="term" value="F:FAD binding"/>
    <property type="evidence" value="ECO:0007669"/>
    <property type="project" value="InterPro"/>
</dbReference>
<dbReference type="Gene3D" id="3.30.465.10">
    <property type="match status" value="1"/>
</dbReference>
<dbReference type="Pfam" id="PF00941">
    <property type="entry name" value="FAD_binding_5"/>
    <property type="match status" value="1"/>
</dbReference>
<dbReference type="Gene3D" id="3.30.43.10">
    <property type="entry name" value="Uridine Diphospho-n-acetylenolpyruvylglucosamine Reductase, domain 2"/>
    <property type="match status" value="1"/>
</dbReference>
<dbReference type="RefSeq" id="WP_149080837.1">
    <property type="nucleotide sequence ID" value="NZ_VTAW01000007.1"/>
</dbReference>
<comment type="caution">
    <text evidence="5">The sequence shown here is derived from an EMBL/GenBank/DDBJ whole genome shotgun (WGS) entry which is preliminary data.</text>
</comment>
<keyword evidence="2" id="KW-0274">FAD</keyword>
<name>A0A5D5ASQ3_9EURY</name>
<organism evidence="5 6">
    <name type="scientific">Natrialba swarupiae</name>
    <dbReference type="NCBI Taxonomy" id="2448032"/>
    <lineage>
        <taxon>Archaea</taxon>
        <taxon>Methanobacteriati</taxon>
        <taxon>Methanobacteriota</taxon>
        <taxon>Stenosarchaea group</taxon>
        <taxon>Halobacteria</taxon>
        <taxon>Halobacteriales</taxon>
        <taxon>Natrialbaceae</taxon>
        <taxon>Natrialba</taxon>
    </lineage>
</organism>
<evidence type="ECO:0000313" key="6">
    <source>
        <dbReference type="Proteomes" id="UP000324104"/>
    </source>
</evidence>
<dbReference type="PANTHER" id="PTHR42659">
    <property type="entry name" value="XANTHINE DEHYDROGENASE SUBUNIT C-RELATED"/>
    <property type="match status" value="1"/>
</dbReference>
<dbReference type="AlphaFoldDB" id="A0A5D5ASQ3"/>
<evidence type="ECO:0000313" key="5">
    <source>
        <dbReference type="EMBL" id="TYT62550.1"/>
    </source>
</evidence>
<dbReference type="InterPro" id="IPR036318">
    <property type="entry name" value="FAD-bd_PCMH-like_sf"/>
</dbReference>
<evidence type="ECO:0000256" key="2">
    <source>
        <dbReference type="ARBA" id="ARBA00022827"/>
    </source>
</evidence>
<accession>A0A5D5ASQ3</accession>
<dbReference type="PANTHER" id="PTHR42659:SF2">
    <property type="entry name" value="XANTHINE DEHYDROGENASE SUBUNIT C-RELATED"/>
    <property type="match status" value="1"/>
</dbReference>
<dbReference type="GO" id="GO:0016491">
    <property type="term" value="F:oxidoreductase activity"/>
    <property type="evidence" value="ECO:0007669"/>
    <property type="project" value="UniProtKB-KW"/>
</dbReference>
<dbReference type="Pfam" id="PF03450">
    <property type="entry name" value="CO_deh_flav_C"/>
    <property type="match status" value="1"/>
</dbReference>
<sequence>MYPSEFDYERAETVDHALELLSGDPEAKIISGGHSLIPMMKSGLANPGTLVDIGEIDELTGIEWDDDTVSVGALTTYATIADDDELWDELPVLAEAAHEVGDIQVRNRGTIGGNVAHGDPASDLPAAVLAADATVVVQGPDGERRIDVDDFFLGMYATELGEDEILTGLEFPRSENATTTGAYVKKPSPSSGYALVGVAVSLEVDDGRIESARVAANGIMDHGVRLEPVEDGLVGESLDDVSFEDVAAVADEDLEEFMMMDDIQASAEFRAQLLKVYTEEALNDAVDRLDASLPTA</sequence>
<dbReference type="SUPFAM" id="SSF56176">
    <property type="entry name" value="FAD-binding/transporter-associated domain-like"/>
    <property type="match status" value="1"/>
</dbReference>
<dbReference type="InterPro" id="IPR005107">
    <property type="entry name" value="CO_DH_flav_C"/>
</dbReference>
<dbReference type="InterPro" id="IPR002346">
    <property type="entry name" value="Mopterin_DH_FAD-bd"/>
</dbReference>
<dbReference type="Proteomes" id="UP000324104">
    <property type="component" value="Unassembled WGS sequence"/>
</dbReference>
<evidence type="ECO:0000259" key="4">
    <source>
        <dbReference type="PROSITE" id="PS51387"/>
    </source>
</evidence>
<dbReference type="EMBL" id="VTAW01000007">
    <property type="protein sequence ID" value="TYT62550.1"/>
    <property type="molecule type" value="Genomic_DNA"/>
</dbReference>
<keyword evidence="6" id="KW-1185">Reference proteome</keyword>
<dbReference type="FunFam" id="3.30.465.10:FF:000017">
    <property type="entry name" value="Xanthine dehydrogenase, FAD binding subunit"/>
    <property type="match status" value="1"/>
</dbReference>
<gene>
    <name evidence="5" type="ORF">FYC77_07225</name>
</gene>
<protein>
    <submittedName>
        <fullName evidence="5">Xanthine dehydrogenase family protein subunit M</fullName>
    </submittedName>
</protein>
<keyword evidence="1" id="KW-0285">Flavoprotein</keyword>
<dbReference type="SMART" id="SM01092">
    <property type="entry name" value="CO_deh_flav_C"/>
    <property type="match status" value="1"/>
</dbReference>
<dbReference type="InterPro" id="IPR036683">
    <property type="entry name" value="CO_DH_flav_C_dom_sf"/>
</dbReference>
<feature type="domain" description="FAD-binding PCMH-type" evidence="4">
    <location>
        <begin position="1"/>
        <end position="176"/>
    </location>
</feature>
<dbReference type="InterPro" id="IPR051312">
    <property type="entry name" value="Diverse_Substr_Oxidored"/>
</dbReference>
<evidence type="ECO:0000256" key="1">
    <source>
        <dbReference type="ARBA" id="ARBA00022630"/>
    </source>
</evidence>
<dbReference type="SUPFAM" id="SSF55447">
    <property type="entry name" value="CO dehydrogenase flavoprotein C-terminal domain-like"/>
    <property type="match status" value="1"/>
</dbReference>
<keyword evidence="3" id="KW-0560">Oxidoreductase</keyword>
<reference evidence="5 6" key="1">
    <citation type="submission" date="2019-08" db="EMBL/GenBank/DDBJ databases">
        <title>Archaea genome.</title>
        <authorList>
            <person name="Kajale S."/>
            <person name="Shouche Y."/>
            <person name="Deshpande N."/>
            <person name="Sharma A."/>
        </authorList>
    </citation>
    <scope>NUCLEOTIDE SEQUENCE [LARGE SCALE GENOMIC DNA]</scope>
    <source>
        <strain evidence="5 6">ESP3B_9</strain>
    </source>
</reference>